<dbReference type="HOGENOM" id="CLU_2817595_0_0_1"/>
<sequence>MQYFKATKRQATAYVGIVVTRINFYFQGADAATIDHSTHRPWQCVPNVISLINSFTFAVKTFLVIFP</sequence>
<dbReference type="Gramene" id="EOY01841">
    <property type="protein sequence ID" value="EOY01841"/>
    <property type="gene ID" value="TCM_011644"/>
</dbReference>
<reference evidence="1 2" key="1">
    <citation type="journal article" date="2013" name="Genome Biol.">
        <title>The genome sequence of the most widely cultivated cacao type and its use to identify candidate genes regulating pod color.</title>
        <authorList>
            <person name="Motamayor J.C."/>
            <person name="Mockaitis K."/>
            <person name="Schmutz J."/>
            <person name="Haiminen N."/>
            <person name="Iii D.L."/>
            <person name="Cornejo O."/>
            <person name="Findley S.D."/>
            <person name="Zheng P."/>
            <person name="Utro F."/>
            <person name="Royaert S."/>
            <person name="Saski C."/>
            <person name="Jenkins J."/>
            <person name="Podicheti R."/>
            <person name="Zhao M."/>
            <person name="Scheffler B.E."/>
            <person name="Stack J.C."/>
            <person name="Feltus F.A."/>
            <person name="Mustiga G.M."/>
            <person name="Amores F."/>
            <person name="Phillips W."/>
            <person name="Marelli J.P."/>
            <person name="May G.D."/>
            <person name="Shapiro H."/>
            <person name="Ma J."/>
            <person name="Bustamante C.D."/>
            <person name="Schnell R.J."/>
            <person name="Main D."/>
            <person name="Gilbert D."/>
            <person name="Parida L."/>
            <person name="Kuhn D.N."/>
        </authorList>
    </citation>
    <scope>NUCLEOTIDE SEQUENCE [LARGE SCALE GENOMIC DNA]</scope>
    <source>
        <strain evidence="2">cv. Matina 1-6</strain>
    </source>
</reference>
<dbReference type="AlphaFoldDB" id="A0A061EA70"/>
<dbReference type="Proteomes" id="UP000026915">
    <property type="component" value="Chromosome 2"/>
</dbReference>
<protein>
    <submittedName>
        <fullName evidence="1">Uncharacterized protein</fullName>
    </submittedName>
</protein>
<organism evidence="1 2">
    <name type="scientific">Theobroma cacao</name>
    <name type="common">Cacao</name>
    <name type="synonym">Cocoa</name>
    <dbReference type="NCBI Taxonomy" id="3641"/>
    <lineage>
        <taxon>Eukaryota</taxon>
        <taxon>Viridiplantae</taxon>
        <taxon>Streptophyta</taxon>
        <taxon>Embryophyta</taxon>
        <taxon>Tracheophyta</taxon>
        <taxon>Spermatophyta</taxon>
        <taxon>Magnoliopsida</taxon>
        <taxon>eudicotyledons</taxon>
        <taxon>Gunneridae</taxon>
        <taxon>Pentapetalae</taxon>
        <taxon>rosids</taxon>
        <taxon>malvids</taxon>
        <taxon>Malvales</taxon>
        <taxon>Malvaceae</taxon>
        <taxon>Byttnerioideae</taxon>
        <taxon>Theobroma</taxon>
    </lineage>
</organism>
<evidence type="ECO:0000313" key="2">
    <source>
        <dbReference type="Proteomes" id="UP000026915"/>
    </source>
</evidence>
<dbReference type="InParanoid" id="A0A061EA70"/>
<keyword evidence="2" id="KW-1185">Reference proteome</keyword>
<proteinExistence type="predicted"/>
<dbReference type="EMBL" id="CM001880">
    <property type="protein sequence ID" value="EOY01841.1"/>
    <property type="molecule type" value="Genomic_DNA"/>
</dbReference>
<name>A0A061EA70_THECC</name>
<gene>
    <name evidence="1" type="ORF">TCM_011644</name>
</gene>
<accession>A0A061EA70</accession>
<evidence type="ECO:0000313" key="1">
    <source>
        <dbReference type="EMBL" id="EOY01841.1"/>
    </source>
</evidence>